<sequence>MNIEQTPISNKNISTKISFSNINETVPIPNLLKISKSSYNNFLQRFVSYDDRLDIGLQLILKKYFGNLFICYSLGTSEYSLEECLDNGMTYSIPLYVYLKSSLKEEIKHDIQRYYLGEIPVLTDNGSFIINGIENTIINQLVRDSGVYLNKTKSPFIQTSLKIRGLKGRSVQFDLFNDNFIGQKIDSKSLITMKGFNYNITHQEIDKFLDSLKISFKEIGETFTYSITEYRYCNSGWYLDYNWGDLLKNRVVRKSVMILPFLNSFQNKLLNNFEYLSILNTIVNNKFINHKSFYNLDLFLLDIHKNNQSIFQIDSMDFSENIDLKIKLIDKIGSHISSFESLDLLTSTSNMNQNYKFIFINFKEQNDFLRRTIQTTIEIKKKKLLLFYQNVPLSTKMLNNLLNRESLFKHFSLGEIGRLKLNIKFGLDVTENELTSKDLVYVIKYLIQLDRGLVEKDYYEEQSLLNRRFHNIGEQLFTCLNDYLMYFQEKKFSTFKYENSLILKKVQVFENSLLFLLRYLNKSSLCQYTEQANPLSYLAHTRKISIMGPGGLKSDNVSLEMRDVHISTYGRICPIETPEGKSVGIVNNLSIYTRTNKYYELETPYKVVINGFVTNEIHYLTPHEEKYKKIARSTESVNKNGLLKKNDEIYCRYLHNLVSCQAQDVEYIEITPKQLVSISAAMIPFLEHNDGNRALMGSNMQKQAVPLTFLEKSLIGTGVESSIGRDFYNTDYSVTNNVNNIDYHYISHIKKTNNIQISSSLTFNELTNNFVTNSIIKKTKRFVNSNQKTNIDLAFKNFSHNSFLFKNIFQIGYSLKDDELCLGNNVLVGFTSMNGHTFEDSIVISERIVREGYFNSIHLEVYKTMEVYEKDSQEVIKQIVDNPVLDGDGVISIGSDVTYNDVLISKEKRQLLFSEKNKLVIYDKSIRYKNKKKGTVIQVTKFFDSYEEVNRQYLSTETSQKTFFALQDYIYKEEFFRLQFCKYILGFSLKSKKKIFFKIKRINSNDINIHLNNKNKWFNIYYNLTKLFLKNQKEDILLIYRYYLYNYDKYIYYTELLLSNYKKDILKELIKEDQFIYMDSRFKNLCKQDLKKKRILNVDEIKIPTINLEFDLKEINLISMNRSIEFSLLQTIYALILLYYIDKYQNYIGYQYEGNMITSQNKSKYTNRKKEFLRTNYTLKMVKIVIACQHTLQVGDKLTGRYGNKGVISRILSIEDMPYLKDGTPVDIILNPLGVSSRMNIGQLLECHLGLAGIELSKKLQKILFQYNHTLLNQVRIFLSNIYINKKELLLLNTLSDNQLMVLSKNLIHGINISTSIFDSAKNKDIDNLLRISGLKIQSKVELIDGITGTLLDNTVTVGYMYMMKLNHLVDHKIHGRSTGPYNVITQQASKGKSRNGGQRLGEMEVWALQAYGAAYTLQEMLTFKSDSTISRSNFLQNFIRGKTYKIDIPRTFKLLRDELRVLGMELSFIVKRS</sequence>
<dbReference type="EC" id="2.7.7.6" evidence="2"/>
<evidence type="ECO:0000313" key="13">
    <source>
        <dbReference type="EMBL" id="AGH24259.1"/>
    </source>
</evidence>
<dbReference type="InterPro" id="IPR007641">
    <property type="entry name" value="RNA_pol_Rpb2_7"/>
</dbReference>
<dbReference type="Gene3D" id="2.40.270.10">
    <property type="entry name" value="DNA-directed RNA polymerase, subunit 2, domain 6"/>
    <property type="match status" value="1"/>
</dbReference>
<dbReference type="Gene3D" id="2.40.50.150">
    <property type="match status" value="1"/>
</dbReference>
<keyword evidence="3" id="KW-0240">DNA-directed RNA polymerase</keyword>
<feature type="domain" description="DNA-directed RNA polymerase beta subunit external 1" evidence="12">
    <location>
        <begin position="605"/>
        <end position="670"/>
    </location>
</feature>
<dbReference type="EMBL" id="KC353356">
    <property type="protein sequence ID" value="AGH24259.1"/>
    <property type="molecule type" value="Genomic_DNA"/>
</dbReference>
<dbReference type="InterPro" id="IPR007645">
    <property type="entry name" value="RNA_pol_Rpb2_3"/>
</dbReference>
<name>M4QCJ3_RECAM</name>
<evidence type="ECO:0000256" key="3">
    <source>
        <dbReference type="ARBA" id="ARBA00022478"/>
    </source>
</evidence>
<comment type="catalytic activity">
    <reaction evidence="7">
        <text>RNA(n) + a ribonucleoside 5'-triphosphate = RNA(n+1) + diphosphate</text>
        <dbReference type="Rhea" id="RHEA:21248"/>
        <dbReference type="Rhea" id="RHEA-COMP:14527"/>
        <dbReference type="Rhea" id="RHEA-COMP:17342"/>
        <dbReference type="ChEBI" id="CHEBI:33019"/>
        <dbReference type="ChEBI" id="CHEBI:61557"/>
        <dbReference type="ChEBI" id="CHEBI:140395"/>
        <dbReference type="EC" id="2.7.7.6"/>
    </reaction>
</comment>
<dbReference type="InterPro" id="IPR019462">
    <property type="entry name" value="DNA-dir_RNA_pol_bsu_external_1"/>
</dbReference>
<dbReference type="GO" id="GO:0006351">
    <property type="term" value="P:DNA-templated transcription"/>
    <property type="evidence" value="ECO:0007669"/>
    <property type="project" value="InterPro"/>
</dbReference>
<dbReference type="Gene3D" id="3.90.1800.10">
    <property type="entry name" value="RNA polymerase alpha subunit dimerisation domain"/>
    <property type="match status" value="1"/>
</dbReference>
<dbReference type="Pfam" id="PF10385">
    <property type="entry name" value="RNA_pol_Rpb2_45"/>
    <property type="match status" value="1"/>
</dbReference>
<dbReference type="PANTHER" id="PTHR20856">
    <property type="entry name" value="DNA-DIRECTED RNA POLYMERASE I SUBUNIT 2"/>
    <property type="match status" value="1"/>
</dbReference>
<keyword evidence="13" id="KW-0496">Mitochondrion</keyword>
<organism evidence="13">
    <name type="scientific">Reclinomonas americana ATCC 50633</name>
    <dbReference type="NCBI Taxonomy" id="1295593"/>
    <lineage>
        <taxon>Eukaryota</taxon>
        <taxon>Discoba</taxon>
        <taxon>Jakobida</taxon>
        <taxon>Histionina</taxon>
        <taxon>Histionidae</taxon>
        <taxon>Reclinomonas</taxon>
    </lineage>
</organism>
<dbReference type="InterPro" id="IPR037033">
    <property type="entry name" value="DNA-dir_RNAP_su2_hyb_sf"/>
</dbReference>
<dbReference type="InterPro" id="IPR007120">
    <property type="entry name" value="DNA-dir_RNAP_su2_dom"/>
</dbReference>
<keyword evidence="5 13" id="KW-0548">Nucleotidyltransferase</keyword>
<dbReference type="InterPro" id="IPR014724">
    <property type="entry name" value="RNA_pol_RPB2_OB-fold"/>
</dbReference>
<evidence type="ECO:0000256" key="6">
    <source>
        <dbReference type="ARBA" id="ARBA00023163"/>
    </source>
</evidence>
<proteinExistence type="inferred from homology"/>
<comment type="similarity">
    <text evidence="1 8">Belongs to the RNA polymerase beta chain family.</text>
</comment>
<evidence type="ECO:0000256" key="4">
    <source>
        <dbReference type="ARBA" id="ARBA00022679"/>
    </source>
</evidence>
<dbReference type="Gene3D" id="2.30.150.10">
    <property type="entry name" value="DNA-directed RNA polymerase, beta subunit, external 1 domain"/>
    <property type="match status" value="1"/>
</dbReference>
<evidence type="ECO:0000256" key="5">
    <source>
        <dbReference type="ARBA" id="ARBA00022695"/>
    </source>
</evidence>
<dbReference type="GO" id="GO:0032549">
    <property type="term" value="F:ribonucleoside binding"/>
    <property type="evidence" value="ECO:0007669"/>
    <property type="project" value="InterPro"/>
</dbReference>
<dbReference type="SUPFAM" id="SSF64484">
    <property type="entry name" value="beta and beta-prime subunits of DNA dependent RNA-polymerase"/>
    <property type="match status" value="1"/>
</dbReference>
<evidence type="ECO:0000259" key="11">
    <source>
        <dbReference type="Pfam" id="PF04565"/>
    </source>
</evidence>
<feature type="domain" description="DNA-directed RNA polymerase subunit 2 hybrid-binding" evidence="9">
    <location>
        <begin position="680"/>
        <end position="1395"/>
    </location>
</feature>
<accession>M4QCJ3</accession>
<evidence type="ECO:0000256" key="7">
    <source>
        <dbReference type="ARBA" id="ARBA00048552"/>
    </source>
</evidence>
<dbReference type="Pfam" id="PF04565">
    <property type="entry name" value="RNA_pol_Rpb2_3"/>
    <property type="match status" value="1"/>
</dbReference>
<reference evidence="13" key="1">
    <citation type="journal article" date="2013" name="Genome Biol. Evol.">
        <title>Strikingly bacteria-like and gene-rich mitochondrial genomes throughout jakobid protists.</title>
        <authorList>
            <person name="Burger G."/>
            <person name="Gray M.W."/>
            <person name="Forget L."/>
            <person name="Lang B.F."/>
        </authorList>
    </citation>
    <scope>NUCLEOTIDE SEQUENCE</scope>
    <source>
        <strain evidence="13">ATCC 50633</strain>
    </source>
</reference>
<dbReference type="GO" id="GO:0003677">
    <property type="term" value="F:DNA binding"/>
    <property type="evidence" value="ECO:0007669"/>
    <property type="project" value="InterPro"/>
</dbReference>
<dbReference type="GO" id="GO:0000428">
    <property type="term" value="C:DNA-directed RNA polymerase complex"/>
    <property type="evidence" value="ECO:0007669"/>
    <property type="project" value="UniProtKB-KW"/>
</dbReference>
<evidence type="ECO:0000256" key="8">
    <source>
        <dbReference type="RuleBase" id="RU000434"/>
    </source>
</evidence>
<geneLocation type="mitochondrion" evidence="13"/>
<protein>
    <recommendedName>
        <fullName evidence="2">DNA-directed RNA polymerase</fullName>
        <ecNumber evidence="2">2.7.7.6</ecNumber>
    </recommendedName>
</protein>
<feature type="domain" description="RNA polymerase Rpb2" evidence="10">
    <location>
        <begin position="1397"/>
        <end position="1470"/>
    </location>
</feature>
<keyword evidence="4 13" id="KW-0808">Transferase</keyword>
<keyword evidence="6" id="KW-0804">Transcription</keyword>
<dbReference type="CDD" id="cd00653">
    <property type="entry name" value="RNA_pol_B_RPB2"/>
    <property type="match status" value="1"/>
</dbReference>
<dbReference type="GO" id="GO:0003899">
    <property type="term" value="F:DNA-directed RNA polymerase activity"/>
    <property type="evidence" value="ECO:0007669"/>
    <property type="project" value="UniProtKB-EC"/>
</dbReference>
<dbReference type="Gene3D" id="3.90.1100.10">
    <property type="match status" value="2"/>
</dbReference>
<feature type="domain" description="RNA polymerase Rpb2" evidence="11">
    <location>
        <begin position="527"/>
        <end position="594"/>
    </location>
</feature>
<evidence type="ECO:0000256" key="2">
    <source>
        <dbReference type="ARBA" id="ARBA00012418"/>
    </source>
</evidence>
<dbReference type="Pfam" id="PF04560">
    <property type="entry name" value="RNA_pol_Rpb2_7"/>
    <property type="match status" value="1"/>
</dbReference>
<evidence type="ECO:0000259" key="9">
    <source>
        <dbReference type="Pfam" id="PF00562"/>
    </source>
</evidence>
<dbReference type="InterPro" id="IPR015712">
    <property type="entry name" value="DNA-dir_RNA_pol_su2"/>
</dbReference>
<evidence type="ECO:0000259" key="10">
    <source>
        <dbReference type="Pfam" id="PF04560"/>
    </source>
</evidence>
<evidence type="ECO:0000259" key="12">
    <source>
        <dbReference type="Pfam" id="PF10385"/>
    </source>
</evidence>
<dbReference type="InterPro" id="IPR042107">
    <property type="entry name" value="DNA-dir_RNA_pol_bsu_ext_1_sf"/>
</dbReference>
<evidence type="ECO:0000256" key="1">
    <source>
        <dbReference type="ARBA" id="ARBA00006835"/>
    </source>
</evidence>
<dbReference type="Pfam" id="PF00562">
    <property type="entry name" value="RNA_pol_Rpb2_6"/>
    <property type="match status" value="1"/>
</dbReference>
<gene>
    <name evidence="13" type="primary">rpoB</name>
</gene>